<organism evidence="4 5">
    <name type="scientific">Thioalkalicoccus limnaeus</name>
    <dbReference type="NCBI Taxonomy" id="120681"/>
    <lineage>
        <taxon>Bacteria</taxon>
        <taxon>Pseudomonadati</taxon>
        <taxon>Pseudomonadota</taxon>
        <taxon>Gammaproteobacteria</taxon>
        <taxon>Chromatiales</taxon>
        <taxon>Chromatiaceae</taxon>
        <taxon>Thioalkalicoccus</taxon>
    </lineage>
</organism>
<evidence type="ECO:0000313" key="4">
    <source>
        <dbReference type="EMBL" id="MEY6433367.1"/>
    </source>
</evidence>
<dbReference type="InterPro" id="IPR044996">
    <property type="entry name" value="COQ10-like"/>
</dbReference>
<dbReference type="PANTHER" id="PTHR12901">
    <property type="entry name" value="SPERM PROTEIN HOMOLOG"/>
    <property type="match status" value="1"/>
</dbReference>
<reference evidence="4 5" key="1">
    <citation type="submission" date="2024-05" db="EMBL/GenBank/DDBJ databases">
        <title>Genome Sequence and Characterization of the New Strain Purple Sulfur Bacterium of Genus Thioalkalicoccus.</title>
        <authorList>
            <person name="Bryantseva I.A."/>
            <person name="Kyndt J.A."/>
            <person name="Imhoff J.F."/>
        </authorList>
    </citation>
    <scope>NUCLEOTIDE SEQUENCE [LARGE SCALE GENOMIC DNA]</scope>
    <source>
        <strain evidence="4 5">Um2</strain>
    </source>
</reference>
<evidence type="ECO:0000259" key="3">
    <source>
        <dbReference type="Pfam" id="PF03364"/>
    </source>
</evidence>
<sequence>MPTVKKSALVPYSSTQMFDLVADVESYPDFLPWCHSARVLSQRENEICGEIEVARLGIRQTFSTCNKFVRDHRMDIALLDGPFRKLAGHWTFLALRPDACKVQLELEFEFSGRLIDKAFGAVFHQIANSLVDAFCKRVEEVYRD</sequence>
<proteinExistence type="inferred from homology"/>
<keyword evidence="5" id="KW-1185">Reference proteome</keyword>
<gene>
    <name evidence="4" type="ORF">ABC977_13240</name>
</gene>
<feature type="domain" description="Coenzyme Q-binding protein COQ10 START" evidence="3">
    <location>
        <begin position="10"/>
        <end position="135"/>
    </location>
</feature>
<comment type="caution">
    <text evidence="4">The sequence shown here is derived from an EMBL/GenBank/DDBJ whole genome shotgun (WGS) entry which is preliminary data.</text>
</comment>
<protein>
    <submittedName>
        <fullName evidence="4">Type II toxin-antitoxin system RatA family toxin</fullName>
    </submittedName>
</protein>
<dbReference type="Pfam" id="PF03364">
    <property type="entry name" value="Polyketide_cyc"/>
    <property type="match status" value="1"/>
</dbReference>
<dbReference type="Proteomes" id="UP001564408">
    <property type="component" value="Unassembled WGS sequence"/>
</dbReference>
<dbReference type="InterPro" id="IPR023393">
    <property type="entry name" value="START-like_dom_sf"/>
</dbReference>
<dbReference type="PANTHER" id="PTHR12901:SF10">
    <property type="entry name" value="COENZYME Q-BINDING PROTEIN COQ10, MITOCHONDRIAL"/>
    <property type="match status" value="1"/>
</dbReference>
<dbReference type="Gene3D" id="3.30.530.20">
    <property type="match status" value="1"/>
</dbReference>
<keyword evidence="2" id="KW-1277">Toxin-antitoxin system</keyword>
<evidence type="ECO:0000256" key="2">
    <source>
        <dbReference type="ARBA" id="ARBA00022649"/>
    </source>
</evidence>
<evidence type="ECO:0000313" key="5">
    <source>
        <dbReference type="Proteomes" id="UP001564408"/>
    </source>
</evidence>
<dbReference type="InterPro" id="IPR005031">
    <property type="entry name" value="COQ10_START"/>
</dbReference>
<name>A0ABV4BFR2_9GAMM</name>
<dbReference type="EMBL" id="JBDKXB010000020">
    <property type="protein sequence ID" value="MEY6433367.1"/>
    <property type="molecule type" value="Genomic_DNA"/>
</dbReference>
<dbReference type="CDD" id="cd07813">
    <property type="entry name" value="COQ10p_like"/>
    <property type="match status" value="1"/>
</dbReference>
<dbReference type="SUPFAM" id="SSF55961">
    <property type="entry name" value="Bet v1-like"/>
    <property type="match status" value="1"/>
</dbReference>
<dbReference type="RefSeq" id="WP_369667753.1">
    <property type="nucleotide sequence ID" value="NZ_JBDKXB010000020.1"/>
</dbReference>
<evidence type="ECO:0000256" key="1">
    <source>
        <dbReference type="ARBA" id="ARBA00008918"/>
    </source>
</evidence>
<comment type="similarity">
    <text evidence="1">Belongs to the ribosome association toxin RatA family.</text>
</comment>
<accession>A0ABV4BFR2</accession>